<dbReference type="CDD" id="cd08566">
    <property type="entry name" value="GDPD_AtGDE_like"/>
    <property type="match status" value="1"/>
</dbReference>
<name>A0A7X0SKA3_9BACL</name>
<comment type="caution">
    <text evidence="2">The sequence shown here is derived from an EMBL/GenBank/DDBJ whole genome shotgun (WGS) entry which is preliminary data.</text>
</comment>
<dbReference type="PANTHER" id="PTHR46211">
    <property type="entry name" value="GLYCEROPHOSPHORYL DIESTER PHOSPHODIESTERASE"/>
    <property type="match status" value="1"/>
</dbReference>
<organism evidence="2 3">
    <name type="scientific">Cohnella zeiphila</name>
    <dbReference type="NCBI Taxonomy" id="2761120"/>
    <lineage>
        <taxon>Bacteria</taxon>
        <taxon>Bacillati</taxon>
        <taxon>Bacillota</taxon>
        <taxon>Bacilli</taxon>
        <taxon>Bacillales</taxon>
        <taxon>Paenibacillaceae</taxon>
        <taxon>Cohnella</taxon>
    </lineage>
</organism>
<dbReference type="AlphaFoldDB" id="A0A7X0SKA3"/>
<dbReference type="GO" id="GO:0008081">
    <property type="term" value="F:phosphoric diester hydrolase activity"/>
    <property type="evidence" value="ECO:0007669"/>
    <property type="project" value="InterPro"/>
</dbReference>
<dbReference type="Proteomes" id="UP000564644">
    <property type="component" value="Unassembled WGS sequence"/>
</dbReference>
<dbReference type="SUPFAM" id="SSF51695">
    <property type="entry name" value="PLC-like phosphodiesterases"/>
    <property type="match status" value="1"/>
</dbReference>
<proteinExistence type="predicted"/>
<dbReference type="InterPro" id="IPR017946">
    <property type="entry name" value="PLC-like_Pdiesterase_TIM-brl"/>
</dbReference>
<keyword evidence="3" id="KW-1185">Reference proteome</keyword>
<evidence type="ECO:0000313" key="2">
    <source>
        <dbReference type="EMBL" id="MBB6731555.1"/>
    </source>
</evidence>
<dbReference type="InterPro" id="IPR030395">
    <property type="entry name" value="GP_PDE_dom"/>
</dbReference>
<dbReference type="Gene3D" id="3.20.20.190">
    <property type="entry name" value="Phosphatidylinositol (PI) phosphodiesterase"/>
    <property type="match status" value="1"/>
</dbReference>
<dbReference type="GO" id="GO:0006629">
    <property type="term" value="P:lipid metabolic process"/>
    <property type="evidence" value="ECO:0007669"/>
    <property type="project" value="InterPro"/>
</dbReference>
<dbReference type="PANTHER" id="PTHR46211:SF14">
    <property type="entry name" value="GLYCEROPHOSPHODIESTER PHOSPHODIESTERASE"/>
    <property type="match status" value="1"/>
</dbReference>
<dbReference type="PROSITE" id="PS51704">
    <property type="entry name" value="GP_PDE"/>
    <property type="match status" value="1"/>
</dbReference>
<accession>A0A7X0SKA3</accession>
<protein>
    <submittedName>
        <fullName evidence="2">Glycerophosphodiester phosphodiesterase family protein</fullName>
    </submittedName>
</protein>
<evidence type="ECO:0000259" key="1">
    <source>
        <dbReference type="PROSITE" id="PS51704"/>
    </source>
</evidence>
<evidence type="ECO:0000313" key="3">
    <source>
        <dbReference type="Proteomes" id="UP000564644"/>
    </source>
</evidence>
<dbReference type="Pfam" id="PF03009">
    <property type="entry name" value="GDPD"/>
    <property type="match status" value="1"/>
</dbReference>
<dbReference type="EMBL" id="JACJVO010000012">
    <property type="protein sequence ID" value="MBB6731555.1"/>
    <property type="molecule type" value="Genomic_DNA"/>
</dbReference>
<reference evidence="2 3" key="1">
    <citation type="submission" date="2020-08" db="EMBL/GenBank/DDBJ databases">
        <title>Cohnella phylogeny.</title>
        <authorList>
            <person name="Dunlap C."/>
        </authorList>
    </citation>
    <scope>NUCLEOTIDE SEQUENCE [LARGE SCALE GENOMIC DNA]</scope>
    <source>
        <strain evidence="2 3">CBP 2801</strain>
    </source>
</reference>
<dbReference type="RefSeq" id="WP_185129211.1">
    <property type="nucleotide sequence ID" value="NZ_JACJVO010000012.1"/>
</dbReference>
<feature type="domain" description="GP-PDE" evidence="1">
    <location>
        <begin position="11"/>
        <end position="269"/>
    </location>
</feature>
<sequence>MSATGSIVRQIRWQAHQNSNIEVPENTMAAMRYAWDLGGIPELDIRQTGDGVIVGIHDSTLRRTTDAPAEERDRPIAEMTFGQLQRWDAGLPFGEAFRGERIPSLDDVLAVLAAHPDRELYLDYKEVDLAKMAALIGQRGVGRQIIFAHRDHENCKKVKRLAPEVRTMMWVPGSVPEATIRAYENARETGFDSLDIIQIHLVDDDNRESGWRYRVGRDFLQTVYRQLTEAGMELEVLIARFDQDTLFDLLDLGIRRFAVDEPKVFLQTLDRYPQS</sequence>
<gene>
    <name evidence="2" type="ORF">H7C18_11605</name>
</gene>